<evidence type="ECO:0000256" key="4">
    <source>
        <dbReference type="ARBA" id="ARBA00022989"/>
    </source>
</evidence>
<dbReference type="Pfam" id="PF01594">
    <property type="entry name" value="AI-2E_transport"/>
    <property type="match status" value="1"/>
</dbReference>
<sequence length="365" mass="38880">MAVSNAEPHAHEHRALPRALILLLGLAAAVVVIAGMKSIASILGPTVLALMLVIAAHPLRNWLERRGFAPWATVTITLLLIYAILIGLVSALVVSVARFAAILPEYQGKFDELLGKARQLLGQYGVGEDQVQKALNVDANRVFSVVGPALGSTFGVLSALLLVATLALFMAADASNYTRRLAILERSRPQLVEALRTFSRGTREYLVVSTVFGLIVAVLDTAALWIIGIPLPILWGLLAFITNYIPNIGFVLGVVPPALLGLLEGGPLTMLVVIVVYSVINFVVQTVIQPKIVGDTAGLSVTLAMASLIFWGWVLGALGALLAIPLTLLAKAVLVDTDPSARWVKVLLSSKVDDETERDAELVAK</sequence>
<proteinExistence type="inferred from homology"/>
<feature type="transmembrane region" description="Helical" evidence="6">
    <location>
        <begin position="233"/>
        <end position="255"/>
    </location>
</feature>
<dbReference type="AlphaFoldDB" id="A0A132PH82"/>
<feature type="transmembrane region" description="Helical" evidence="6">
    <location>
        <begin position="267"/>
        <end position="288"/>
    </location>
</feature>
<dbReference type="PATRIC" id="fig|59750.3.peg.2188"/>
<comment type="subcellular location">
    <subcellularLocation>
        <location evidence="1">Membrane</location>
        <topology evidence="1">Multi-pass membrane protein</topology>
    </subcellularLocation>
</comment>
<feature type="transmembrane region" description="Helical" evidence="6">
    <location>
        <begin position="149"/>
        <end position="171"/>
    </location>
</feature>
<dbReference type="InterPro" id="IPR002549">
    <property type="entry name" value="AI-2E-like"/>
</dbReference>
<accession>A0A132PH82</accession>
<evidence type="ECO:0000313" key="8">
    <source>
        <dbReference type="Proteomes" id="UP000070612"/>
    </source>
</evidence>
<dbReference type="PANTHER" id="PTHR21716:SF64">
    <property type="entry name" value="AI-2 TRANSPORT PROTEIN TQSA"/>
    <property type="match status" value="1"/>
</dbReference>
<reference evidence="7 8" key="1">
    <citation type="submission" date="2015-07" db="EMBL/GenBank/DDBJ databases">
        <title>A draft genome sequence of Mycobacterium wolinskyi.</title>
        <authorList>
            <person name="de Man T.J."/>
            <person name="Perry K.A."/>
            <person name="Coulliette A.D."/>
            <person name="Jensen B."/>
            <person name="Toney N.C."/>
            <person name="Limbago B.M."/>
            <person name="Noble-Wang J."/>
        </authorList>
    </citation>
    <scope>NUCLEOTIDE SEQUENCE [LARGE SCALE GENOMIC DNA]</scope>
    <source>
        <strain evidence="7 8">CDC_01</strain>
    </source>
</reference>
<name>A0A132PH82_9MYCO</name>
<feature type="transmembrane region" description="Helical" evidence="6">
    <location>
        <begin position="205"/>
        <end position="227"/>
    </location>
</feature>
<dbReference type="EMBL" id="LGTW01000018">
    <property type="protein sequence ID" value="KWX21624.1"/>
    <property type="molecule type" value="Genomic_DNA"/>
</dbReference>
<keyword evidence="3 6" id="KW-0812">Transmembrane</keyword>
<keyword evidence="8" id="KW-1185">Reference proteome</keyword>
<evidence type="ECO:0000256" key="5">
    <source>
        <dbReference type="ARBA" id="ARBA00023136"/>
    </source>
</evidence>
<feature type="transmembrane region" description="Helical" evidence="6">
    <location>
        <begin position="71"/>
        <end position="97"/>
    </location>
</feature>
<feature type="transmembrane region" description="Helical" evidence="6">
    <location>
        <begin position="308"/>
        <end position="330"/>
    </location>
</feature>
<evidence type="ECO:0000313" key="7">
    <source>
        <dbReference type="EMBL" id="KWX21624.1"/>
    </source>
</evidence>
<dbReference type="GO" id="GO:0016020">
    <property type="term" value="C:membrane"/>
    <property type="evidence" value="ECO:0007669"/>
    <property type="project" value="UniProtKB-SubCell"/>
</dbReference>
<evidence type="ECO:0000256" key="2">
    <source>
        <dbReference type="ARBA" id="ARBA00009773"/>
    </source>
</evidence>
<gene>
    <name evidence="7" type="ORF">AFM11_24145</name>
</gene>
<evidence type="ECO:0000256" key="3">
    <source>
        <dbReference type="ARBA" id="ARBA00022692"/>
    </source>
</evidence>
<evidence type="ECO:0000256" key="1">
    <source>
        <dbReference type="ARBA" id="ARBA00004141"/>
    </source>
</evidence>
<comment type="caution">
    <text evidence="7">The sequence shown here is derived from an EMBL/GenBank/DDBJ whole genome shotgun (WGS) entry which is preliminary data.</text>
</comment>
<protein>
    <submittedName>
        <fullName evidence="7">Permease</fullName>
    </submittedName>
</protein>
<evidence type="ECO:0000256" key="6">
    <source>
        <dbReference type="SAM" id="Phobius"/>
    </source>
</evidence>
<dbReference type="GO" id="GO:0055085">
    <property type="term" value="P:transmembrane transport"/>
    <property type="evidence" value="ECO:0007669"/>
    <property type="project" value="TreeGrafter"/>
</dbReference>
<comment type="similarity">
    <text evidence="2">Belongs to the autoinducer-2 exporter (AI-2E) (TC 2.A.86) family.</text>
</comment>
<organism evidence="7 8">
    <name type="scientific">Mycolicibacterium wolinskyi</name>
    <dbReference type="NCBI Taxonomy" id="59750"/>
    <lineage>
        <taxon>Bacteria</taxon>
        <taxon>Bacillati</taxon>
        <taxon>Actinomycetota</taxon>
        <taxon>Actinomycetes</taxon>
        <taxon>Mycobacteriales</taxon>
        <taxon>Mycobacteriaceae</taxon>
        <taxon>Mycolicibacterium</taxon>
    </lineage>
</organism>
<feature type="transmembrane region" description="Helical" evidence="6">
    <location>
        <begin position="19"/>
        <end position="36"/>
    </location>
</feature>
<dbReference type="Proteomes" id="UP000070612">
    <property type="component" value="Unassembled WGS sequence"/>
</dbReference>
<feature type="transmembrane region" description="Helical" evidence="6">
    <location>
        <begin position="42"/>
        <end position="59"/>
    </location>
</feature>
<keyword evidence="5 6" id="KW-0472">Membrane</keyword>
<dbReference type="PANTHER" id="PTHR21716">
    <property type="entry name" value="TRANSMEMBRANE PROTEIN"/>
    <property type="match status" value="1"/>
</dbReference>
<keyword evidence="4 6" id="KW-1133">Transmembrane helix</keyword>